<name>A0A4Y2I4N6_ARAVE</name>
<sequence>MTVRLFCKICALVYTQNESSPSRTETGGPAMTNRFTEMNLPQTRLGVGKPNRSWGEPDDTDVTVASDDSVCERPPQKNDDSATIEKTT</sequence>
<comment type="caution">
    <text evidence="2">The sequence shown here is derived from an EMBL/GenBank/DDBJ whole genome shotgun (WGS) entry which is preliminary data.</text>
</comment>
<evidence type="ECO:0000256" key="1">
    <source>
        <dbReference type="SAM" id="MobiDB-lite"/>
    </source>
</evidence>
<feature type="compositionally biased region" description="Basic and acidic residues" evidence="1">
    <location>
        <begin position="70"/>
        <end position="80"/>
    </location>
</feature>
<accession>A0A4Y2I4N6</accession>
<organism evidence="2 3">
    <name type="scientific">Araneus ventricosus</name>
    <name type="common">Orbweaver spider</name>
    <name type="synonym">Epeira ventricosa</name>
    <dbReference type="NCBI Taxonomy" id="182803"/>
    <lineage>
        <taxon>Eukaryota</taxon>
        <taxon>Metazoa</taxon>
        <taxon>Ecdysozoa</taxon>
        <taxon>Arthropoda</taxon>
        <taxon>Chelicerata</taxon>
        <taxon>Arachnida</taxon>
        <taxon>Araneae</taxon>
        <taxon>Araneomorphae</taxon>
        <taxon>Entelegynae</taxon>
        <taxon>Araneoidea</taxon>
        <taxon>Araneidae</taxon>
        <taxon>Araneus</taxon>
    </lineage>
</organism>
<dbReference type="EMBL" id="BGPR01002383">
    <property type="protein sequence ID" value="GBM72534.1"/>
    <property type="molecule type" value="Genomic_DNA"/>
</dbReference>
<dbReference type="Proteomes" id="UP000499080">
    <property type="component" value="Unassembled WGS sequence"/>
</dbReference>
<protein>
    <submittedName>
        <fullName evidence="2">Uncharacterized protein</fullName>
    </submittedName>
</protein>
<proteinExistence type="predicted"/>
<dbReference type="AlphaFoldDB" id="A0A4Y2I4N6"/>
<feature type="region of interest" description="Disordered" evidence="1">
    <location>
        <begin position="17"/>
        <end position="88"/>
    </location>
</feature>
<evidence type="ECO:0000313" key="3">
    <source>
        <dbReference type="Proteomes" id="UP000499080"/>
    </source>
</evidence>
<keyword evidence="3" id="KW-1185">Reference proteome</keyword>
<evidence type="ECO:0000313" key="2">
    <source>
        <dbReference type="EMBL" id="GBM72534.1"/>
    </source>
</evidence>
<feature type="compositionally biased region" description="Polar residues" evidence="1">
    <location>
        <begin position="33"/>
        <end position="42"/>
    </location>
</feature>
<gene>
    <name evidence="2" type="ORF">AVEN_259820_1</name>
</gene>
<reference evidence="2 3" key="1">
    <citation type="journal article" date="2019" name="Sci. Rep.">
        <title>Orb-weaving spider Araneus ventricosus genome elucidates the spidroin gene catalogue.</title>
        <authorList>
            <person name="Kono N."/>
            <person name="Nakamura H."/>
            <person name="Ohtoshi R."/>
            <person name="Moran D.A.P."/>
            <person name="Shinohara A."/>
            <person name="Yoshida Y."/>
            <person name="Fujiwara M."/>
            <person name="Mori M."/>
            <person name="Tomita M."/>
            <person name="Arakawa K."/>
        </authorList>
    </citation>
    <scope>NUCLEOTIDE SEQUENCE [LARGE SCALE GENOMIC DNA]</scope>
</reference>